<dbReference type="InterPro" id="IPR005119">
    <property type="entry name" value="LysR_subst-bd"/>
</dbReference>
<dbReference type="InterPro" id="IPR036388">
    <property type="entry name" value="WH-like_DNA-bd_sf"/>
</dbReference>
<dbReference type="InterPro" id="IPR000847">
    <property type="entry name" value="LysR_HTH_N"/>
</dbReference>
<evidence type="ECO:0000313" key="7">
    <source>
        <dbReference type="Proteomes" id="UP000235122"/>
    </source>
</evidence>
<reference evidence="6 7" key="1">
    <citation type="submission" date="2017-12" db="EMBL/GenBank/DDBJ databases">
        <title>Phylogenetic diversity of female urinary microbiome.</title>
        <authorList>
            <person name="Thomas-White K."/>
            <person name="Wolfe A.J."/>
        </authorList>
    </citation>
    <scope>NUCLEOTIDE SEQUENCE [LARGE SCALE GENOMIC DNA]</scope>
    <source>
        <strain evidence="6 7">UMB0402</strain>
    </source>
</reference>
<dbReference type="GO" id="GO:0032993">
    <property type="term" value="C:protein-DNA complex"/>
    <property type="evidence" value="ECO:0007669"/>
    <property type="project" value="TreeGrafter"/>
</dbReference>
<keyword evidence="2" id="KW-0805">Transcription regulation</keyword>
<evidence type="ECO:0000256" key="2">
    <source>
        <dbReference type="ARBA" id="ARBA00023015"/>
    </source>
</evidence>
<feature type="domain" description="HTH lysR-type" evidence="5">
    <location>
        <begin position="14"/>
        <end position="64"/>
    </location>
</feature>
<dbReference type="GO" id="GO:0003677">
    <property type="term" value="F:DNA binding"/>
    <property type="evidence" value="ECO:0007669"/>
    <property type="project" value="UniProtKB-KW"/>
</dbReference>
<accession>A0A2I1INE8</accession>
<evidence type="ECO:0000256" key="3">
    <source>
        <dbReference type="ARBA" id="ARBA00023125"/>
    </source>
</evidence>
<dbReference type="Pfam" id="PF00126">
    <property type="entry name" value="HTH_1"/>
    <property type="match status" value="1"/>
</dbReference>
<keyword evidence="4" id="KW-0804">Transcription</keyword>
<dbReference type="EMBL" id="PKKO01000002">
    <property type="protein sequence ID" value="PKY72646.1"/>
    <property type="molecule type" value="Genomic_DNA"/>
</dbReference>
<dbReference type="Proteomes" id="UP000235122">
    <property type="component" value="Unassembled WGS sequence"/>
</dbReference>
<dbReference type="GO" id="GO:0003700">
    <property type="term" value="F:DNA-binding transcription factor activity"/>
    <property type="evidence" value="ECO:0007669"/>
    <property type="project" value="InterPro"/>
</dbReference>
<dbReference type="Gene3D" id="3.40.190.10">
    <property type="entry name" value="Periplasmic binding protein-like II"/>
    <property type="match status" value="2"/>
</dbReference>
<organism evidence="6 7">
    <name type="scientific">Winkia neuii</name>
    <dbReference type="NCBI Taxonomy" id="33007"/>
    <lineage>
        <taxon>Bacteria</taxon>
        <taxon>Bacillati</taxon>
        <taxon>Actinomycetota</taxon>
        <taxon>Actinomycetes</taxon>
        <taxon>Actinomycetales</taxon>
        <taxon>Actinomycetaceae</taxon>
        <taxon>Winkia</taxon>
    </lineage>
</organism>
<dbReference type="PANTHER" id="PTHR30346:SF0">
    <property type="entry name" value="HCA OPERON TRANSCRIPTIONAL ACTIVATOR HCAR"/>
    <property type="match status" value="1"/>
</dbReference>
<dbReference type="STRING" id="33007.HMPREF3198_01608"/>
<dbReference type="PROSITE" id="PS50931">
    <property type="entry name" value="HTH_LYSR"/>
    <property type="match status" value="1"/>
</dbReference>
<comment type="caution">
    <text evidence="6">The sequence shown here is derived from an EMBL/GenBank/DDBJ whole genome shotgun (WGS) entry which is preliminary data.</text>
</comment>
<protein>
    <recommendedName>
        <fullName evidence="5">HTH lysR-type domain-containing protein</fullName>
    </recommendedName>
</protein>
<comment type="similarity">
    <text evidence="1">Belongs to the LysR transcriptional regulatory family.</text>
</comment>
<dbReference type="CDD" id="cd05466">
    <property type="entry name" value="PBP2_LTTR_substrate"/>
    <property type="match status" value="1"/>
</dbReference>
<dbReference type="PANTHER" id="PTHR30346">
    <property type="entry name" value="TRANSCRIPTIONAL DUAL REGULATOR HCAR-RELATED"/>
    <property type="match status" value="1"/>
</dbReference>
<keyword evidence="3" id="KW-0238">DNA-binding</keyword>
<dbReference type="AlphaFoldDB" id="A0A2I1INE8"/>
<evidence type="ECO:0000256" key="4">
    <source>
        <dbReference type="ARBA" id="ARBA00023163"/>
    </source>
</evidence>
<dbReference type="Gene3D" id="1.10.10.10">
    <property type="entry name" value="Winged helix-like DNA-binding domain superfamily/Winged helix DNA-binding domain"/>
    <property type="match status" value="1"/>
</dbReference>
<proteinExistence type="inferred from homology"/>
<dbReference type="SUPFAM" id="SSF53850">
    <property type="entry name" value="Periplasmic binding protein-like II"/>
    <property type="match status" value="1"/>
</dbReference>
<evidence type="ECO:0000313" key="6">
    <source>
        <dbReference type="EMBL" id="PKY72646.1"/>
    </source>
</evidence>
<keyword evidence="7" id="KW-1185">Reference proteome</keyword>
<dbReference type="SUPFAM" id="SSF46785">
    <property type="entry name" value="Winged helix' DNA-binding domain"/>
    <property type="match status" value="1"/>
</dbReference>
<sequence>MGVDVSSDSTRYLAFVAAAEQGSLSGAARELGYTPSGIIRLVNALEAELSLELLRRTSKGITLTSEGAKLLPAARQVVRAHALASQLASRLRGVEVGEITVGTKHSAAAIWLPRIAVAFAEKHPGIDMRVEEGGTSQVVALLEQGRVDCALLTSRAEGFSWLALQNVELVAWLPPGHPYARAKRVPAQVFDGQPFVRTHLETAMDADQYLKDCGVVPDVKLTSADSYTTYLLVEAGLGASLNVAPMAAAWTGKVAVVPVDPPYQLQFGLAYPKGRVSPAAAEFIACSEQVKRRWLE</sequence>
<gene>
    <name evidence="6" type="ORF">CYJ19_03090</name>
</gene>
<evidence type="ECO:0000259" key="5">
    <source>
        <dbReference type="PROSITE" id="PS50931"/>
    </source>
</evidence>
<evidence type="ECO:0000256" key="1">
    <source>
        <dbReference type="ARBA" id="ARBA00009437"/>
    </source>
</evidence>
<dbReference type="InterPro" id="IPR036390">
    <property type="entry name" value="WH_DNA-bd_sf"/>
</dbReference>
<dbReference type="Pfam" id="PF03466">
    <property type="entry name" value="LysR_substrate"/>
    <property type="match status" value="1"/>
</dbReference>
<name>A0A2I1INE8_9ACTO</name>